<feature type="chain" id="PRO_5041999359" evidence="2">
    <location>
        <begin position="21"/>
        <end position="155"/>
    </location>
</feature>
<evidence type="ECO:0000313" key="3">
    <source>
        <dbReference type="EMBL" id="WOS95456.1"/>
    </source>
</evidence>
<reference evidence="4" key="1">
    <citation type="submission" date="2017-09" db="EMBL/GenBank/DDBJ databases">
        <title>Bacterial strain isolated from the female urinary microbiota.</title>
        <authorList>
            <person name="Thomas-White K."/>
            <person name="Kumar N."/>
            <person name="Forster S."/>
            <person name="Putonti C."/>
            <person name="Lawley T."/>
            <person name="Wolfe A.J."/>
        </authorList>
    </citation>
    <scope>NUCLEOTIDE SEQUENCE [LARGE SCALE GENOMIC DNA]</scope>
    <source>
        <strain evidence="4">UMB0959</strain>
    </source>
</reference>
<evidence type="ECO:0000313" key="4">
    <source>
        <dbReference type="Proteomes" id="UP000243626"/>
    </source>
</evidence>
<keyword evidence="4" id="KW-1185">Reference proteome</keyword>
<dbReference type="InterPro" id="IPR036699">
    <property type="entry name" value="YehR-like_sf"/>
</dbReference>
<protein>
    <submittedName>
        <fullName evidence="3">DUF1307 domain-containing protein</fullName>
    </submittedName>
</protein>
<dbReference type="AlphaFoldDB" id="A0AAF0YH06"/>
<keyword evidence="1" id="KW-0175">Coiled coil</keyword>
<dbReference type="Proteomes" id="UP000243626">
    <property type="component" value="Chromosome"/>
</dbReference>
<accession>A0AAF0YH06</accession>
<evidence type="ECO:0000256" key="1">
    <source>
        <dbReference type="SAM" id="Coils"/>
    </source>
</evidence>
<name>A0AAF0YH06_9STAP</name>
<organism evidence="3 4">
    <name type="scientific">Nosocomiicoccus massiliensis</name>
    <dbReference type="NCBI Taxonomy" id="1232430"/>
    <lineage>
        <taxon>Bacteria</taxon>
        <taxon>Bacillati</taxon>
        <taxon>Bacillota</taxon>
        <taxon>Bacilli</taxon>
        <taxon>Bacillales</taxon>
        <taxon>Staphylococcaceae</taxon>
        <taxon>Nosocomiicoccus</taxon>
    </lineage>
</organism>
<dbReference type="KEGG" id="nmy:CJ229_004960"/>
<dbReference type="EMBL" id="CP136964">
    <property type="protein sequence ID" value="WOS95456.1"/>
    <property type="molecule type" value="Genomic_DNA"/>
</dbReference>
<feature type="signal peptide" evidence="2">
    <location>
        <begin position="1"/>
        <end position="20"/>
    </location>
</feature>
<keyword evidence="2" id="KW-0732">Signal</keyword>
<dbReference type="PROSITE" id="PS51257">
    <property type="entry name" value="PROKAR_LIPOPROTEIN"/>
    <property type="match status" value="1"/>
</dbReference>
<gene>
    <name evidence="3" type="ORF">CJ229_004960</name>
</gene>
<proteinExistence type="predicted"/>
<evidence type="ECO:0000256" key="2">
    <source>
        <dbReference type="SAM" id="SignalP"/>
    </source>
</evidence>
<dbReference type="Gene3D" id="3.30.1830.10">
    <property type="entry name" value="YehR-like"/>
    <property type="match status" value="1"/>
</dbReference>
<feature type="coiled-coil region" evidence="1">
    <location>
        <begin position="63"/>
        <end position="90"/>
    </location>
</feature>
<dbReference type="SUPFAM" id="SSF160704">
    <property type="entry name" value="YehR-like"/>
    <property type="match status" value="1"/>
</dbReference>
<dbReference type="RefSeq" id="WP_180953424.1">
    <property type="nucleotide sequence ID" value="NZ_CP136964.1"/>
</dbReference>
<reference evidence="3 4" key="2">
    <citation type="submission" date="2023-10" db="EMBL/GenBank/DDBJ databases">
        <authorList>
            <person name="Choi B."/>
        </authorList>
    </citation>
    <scope>NUCLEOTIDE SEQUENCE [LARGE SCALE GENOMIC DNA]</scope>
    <source>
        <strain evidence="3 4">UMB0959</strain>
    </source>
</reference>
<sequence>MKIIKIITLLALVLVLTACVSSKKSVFTGTFEEYNRTVTVYHKDNVVTKEIYETTAPLKYWGYETTKDARESLQDEKQKLKEKYEKLPRGTVKFDFTVNGDDTITQKMVILYDDKKLRALIKEGIVNERAEMSDGKISFNKHKFIFERNGLTLEE</sequence>